<keyword evidence="12" id="KW-0175">Coiled coil</keyword>
<dbReference type="GO" id="GO:0008381">
    <property type="term" value="F:mechanosensitive monoatomic ion channel activity"/>
    <property type="evidence" value="ECO:0007669"/>
    <property type="project" value="UniProtKB-UniRule"/>
</dbReference>
<reference evidence="13" key="1">
    <citation type="submission" date="2022-02" db="EMBL/GenBank/DDBJ databases">
        <title>Crop Bioprotection Bacillus Genome Sequencing.</title>
        <authorList>
            <person name="Dunlap C."/>
        </authorList>
    </citation>
    <scope>NUCLEOTIDE SEQUENCE</scope>
    <source>
        <strain evidence="13">CK3O2B-54A</strain>
    </source>
</reference>
<protein>
    <recommendedName>
        <fullName evidence="11">Large-conductance mechanosensitive channel</fullName>
    </recommendedName>
</protein>
<dbReference type="HAMAP" id="MF_00115">
    <property type="entry name" value="MscL"/>
    <property type="match status" value="1"/>
</dbReference>
<dbReference type="InterPro" id="IPR019823">
    <property type="entry name" value="Mechanosensitive_channel_CS"/>
</dbReference>
<keyword evidence="5 11" id="KW-1003">Cell membrane</keyword>
<name>A0AAP3G2M5_BACMO</name>
<organism evidence="13 14">
    <name type="scientific">Bacillus mojavensis</name>
    <dbReference type="NCBI Taxonomy" id="72360"/>
    <lineage>
        <taxon>Bacteria</taxon>
        <taxon>Bacillati</taxon>
        <taxon>Bacillota</taxon>
        <taxon>Bacilli</taxon>
        <taxon>Bacillales</taxon>
        <taxon>Bacillaceae</taxon>
        <taxon>Bacillus</taxon>
    </lineage>
</organism>
<keyword evidence="10 11" id="KW-0407">Ion channel</keyword>
<evidence type="ECO:0000256" key="11">
    <source>
        <dbReference type="HAMAP-Rule" id="MF_00115"/>
    </source>
</evidence>
<evidence type="ECO:0000256" key="8">
    <source>
        <dbReference type="ARBA" id="ARBA00023065"/>
    </source>
</evidence>
<dbReference type="FunFam" id="1.10.1200.120:FF:000001">
    <property type="entry name" value="Large-conductance mechanosensitive channel"/>
    <property type="match status" value="1"/>
</dbReference>
<dbReference type="InterPro" id="IPR037673">
    <property type="entry name" value="MSC/AndL"/>
</dbReference>
<evidence type="ECO:0000256" key="12">
    <source>
        <dbReference type="SAM" id="Coils"/>
    </source>
</evidence>
<comment type="function">
    <text evidence="11">Channel that opens in response to stretch forces in the membrane lipid bilayer. May participate in the regulation of osmotic pressure changes within the cell.</text>
</comment>
<dbReference type="RefSeq" id="WP_268446930.1">
    <property type="nucleotide sequence ID" value="NZ_JALAQA010000008.1"/>
</dbReference>
<dbReference type="NCBIfam" id="NF001843">
    <property type="entry name" value="PRK00567.1-4"/>
    <property type="match status" value="1"/>
</dbReference>
<evidence type="ECO:0000256" key="3">
    <source>
        <dbReference type="ARBA" id="ARBA00011255"/>
    </source>
</evidence>
<dbReference type="NCBIfam" id="NF010558">
    <property type="entry name" value="PRK13953.1"/>
    <property type="match status" value="1"/>
</dbReference>
<dbReference type="PANTHER" id="PTHR30266">
    <property type="entry name" value="MECHANOSENSITIVE CHANNEL MSCL"/>
    <property type="match status" value="1"/>
</dbReference>
<dbReference type="GO" id="GO:0005886">
    <property type="term" value="C:plasma membrane"/>
    <property type="evidence" value="ECO:0007669"/>
    <property type="project" value="UniProtKB-SubCell"/>
</dbReference>
<evidence type="ECO:0000256" key="4">
    <source>
        <dbReference type="ARBA" id="ARBA00022448"/>
    </source>
</evidence>
<feature type="transmembrane region" description="Helical" evidence="11">
    <location>
        <begin position="12"/>
        <end position="31"/>
    </location>
</feature>
<dbReference type="NCBIfam" id="NF010560">
    <property type="entry name" value="PRK13955.1"/>
    <property type="match status" value="1"/>
</dbReference>
<evidence type="ECO:0000256" key="2">
    <source>
        <dbReference type="ARBA" id="ARBA00007254"/>
    </source>
</evidence>
<gene>
    <name evidence="11 13" type="primary">mscL</name>
    <name evidence="13" type="ORF">MOD07_15470</name>
</gene>
<comment type="subcellular location">
    <subcellularLocation>
        <location evidence="1 11">Cell membrane</location>
        <topology evidence="1 11">Multi-pass membrane protein</topology>
    </subcellularLocation>
</comment>
<keyword evidence="9 11" id="KW-0472">Membrane</keyword>
<comment type="subunit">
    <text evidence="3 11">Homopentamer.</text>
</comment>
<dbReference type="SUPFAM" id="SSF81330">
    <property type="entry name" value="Gated mechanosensitive channel"/>
    <property type="match status" value="1"/>
</dbReference>
<evidence type="ECO:0000313" key="14">
    <source>
        <dbReference type="Proteomes" id="UP001075387"/>
    </source>
</evidence>
<evidence type="ECO:0000256" key="9">
    <source>
        <dbReference type="ARBA" id="ARBA00023136"/>
    </source>
</evidence>
<dbReference type="PROSITE" id="PS01327">
    <property type="entry name" value="MSCL"/>
    <property type="match status" value="1"/>
</dbReference>
<feature type="transmembrane region" description="Helical" evidence="11">
    <location>
        <begin position="66"/>
        <end position="87"/>
    </location>
</feature>
<keyword evidence="8 11" id="KW-0406">Ion transport</keyword>
<evidence type="ECO:0000256" key="7">
    <source>
        <dbReference type="ARBA" id="ARBA00022989"/>
    </source>
</evidence>
<dbReference type="Pfam" id="PF01741">
    <property type="entry name" value="MscL"/>
    <property type="match status" value="1"/>
</dbReference>
<dbReference type="NCBIfam" id="TIGR00220">
    <property type="entry name" value="mscL"/>
    <property type="match status" value="1"/>
</dbReference>
<evidence type="ECO:0000256" key="6">
    <source>
        <dbReference type="ARBA" id="ARBA00022692"/>
    </source>
</evidence>
<dbReference type="PRINTS" id="PR01264">
    <property type="entry name" value="MECHCHANNEL"/>
</dbReference>
<dbReference type="InterPro" id="IPR036019">
    <property type="entry name" value="MscL_channel"/>
</dbReference>
<evidence type="ECO:0000256" key="5">
    <source>
        <dbReference type="ARBA" id="ARBA00022475"/>
    </source>
</evidence>
<evidence type="ECO:0000313" key="13">
    <source>
        <dbReference type="EMBL" id="MCY8510937.1"/>
    </source>
</evidence>
<evidence type="ECO:0000256" key="1">
    <source>
        <dbReference type="ARBA" id="ARBA00004651"/>
    </source>
</evidence>
<keyword evidence="7 11" id="KW-1133">Transmembrane helix</keyword>
<keyword evidence="4 11" id="KW-0813">Transport</keyword>
<dbReference type="Gene3D" id="1.10.1200.120">
    <property type="entry name" value="Large-conductance mechanosensitive channel, MscL, domain 1"/>
    <property type="match status" value="1"/>
</dbReference>
<comment type="caution">
    <text evidence="13">The sequence shown here is derived from an EMBL/GenBank/DDBJ whole genome shotgun (WGS) entry which is preliminary data.</text>
</comment>
<dbReference type="AlphaFoldDB" id="A0AAP3G2M5"/>
<dbReference type="EMBL" id="JALAQA010000008">
    <property type="protein sequence ID" value="MCY8510937.1"/>
    <property type="molecule type" value="Genomic_DNA"/>
</dbReference>
<accession>A0AAP3G2M5</accession>
<comment type="similarity">
    <text evidence="2 11">Belongs to the MscL family.</text>
</comment>
<proteinExistence type="inferred from homology"/>
<dbReference type="PANTHER" id="PTHR30266:SF2">
    <property type="entry name" value="LARGE-CONDUCTANCE MECHANOSENSITIVE CHANNEL"/>
    <property type="match status" value="1"/>
</dbReference>
<dbReference type="Proteomes" id="UP001075387">
    <property type="component" value="Unassembled WGS sequence"/>
</dbReference>
<keyword evidence="6 11" id="KW-0812">Transmembrane</keyword>
<feature type="coiled-coil region" evidence="12">
    <location>
        <begin position="86"/>
        <end position="128"/>
    </location>
</feature>
<dbReference type="InterPro" id="IPR001185">
    <property type="entry name" value="MS_channel"/>
</dbReference>
<evidence type="ECO:0000256" key="10">
    <source>
        <dbReference type="ARBA" id="ARBA00023303"/>
    </source>
</evidence>
<sequence>MWKEFKTFAMRGNIVDLAIGVVIGGAFGKIVTSLVNDIIMPLVGLLLGGLDFSGLSFTFGDAVVKYGSFIQTIVNFLIISFSIFIMIRTLNQLRRKKEAEEEAEEEAADAQEELLKEIRDLLKQQQTRSPE</sequence>